<dbReference type="AlphaFoldDB" id="A0A1G7BC28"/>
<protein>
    <submittedName>
        <fullName evidence="1">Uncharacterized protein</fullName>
    </submittedName>
</protein>
<gene>
    <name evidence="1" type="ORF">SAMN05421544_105105</name>
</gene>
<reference evidence="1 2" key="1">
    <citation type="submission" date="2016-10" db="EMBL/GenBank/DDBJ databases">
        <authorList>
            <person name="de Groot N.N."/>
        </authorList>
    </citation>
    <scope>NUCLEOTIDE SEQUENCE [LARGE SCALE GENOMIC DNA]</scope>
    <source>
        <strain evidence="1 2">DSM 24015</strain>
    </source>
</reference>
<dbReference type="OrthoDB" id="1238501at2"/>
<dbReference type="STRING" id="1071918.SAMN05421544_105105"/>
<name>A0A1G7BC28_9FLAO</name>
<organism evidence="1 2">
    <name type="scientific">Riemerella columbipharyngis</name>
    <dbReference type="NCBI Taxonomy" id="1071918"/>
    <lineage>
        <taxon>Bacteria</taxon>
        <taxon>Pseudomonadati</taxon>
        <taxon>Bacteroidota</taxon>
        <taxon>Flavobacteriia</taxon>
        <taxon>Flavobacteriales</taxon>
        <taxon>Weeksellaceae</taxon>
        <taxon>Riemerella</taxon>
    </lineage>
</organism>
<dbReference type="EMBL" id="FNAS01000005">
    <property type="protein sequence ID" value="SDE24467.1"/>
    <property type="molecule type" value="Genomic_DNA"/>
</dbReference>
<dbReference type="Proteomes" id="UP000198517">
    <property type="component" value="Unassembled WGS sequence"/>
</dbReference>
<dbReference type="RefSeq" id="WP_143017723.1">
    <property type="nucleotide sequence ID" value="NZ_FNAS01000005.1"/>
</dbReference>
<sequence>MANYEFRLQGNKLSLGSYSIQKVGDKYIILLNNKIVDVKNNSKLLSDINFVILSIVYDELSKTKLASYDEFITTEHESRYACPWWKTHTITGIGWTSGGAKADLFNATIQDANDGDLHGCTSLGGVEINSRLGGLYFTATQSFCCP</sequence>
<accession>A0A1G7BC28</accession>
<proteinExistence type="predicted"/>
<evidence type="ECO:0000313" key="2">
    <source>
        <dbReference type="Proteomes" id="UP000198517"/>
    </source>
</evidence>
<evidence type="ECO:0000313" key="1">
    <source>
        <dbReference type="EMBL" id="SDE24467.1"/>
    </source>
</evidence>
<keyword evidence="2" id="KW-1185">Reference proteome</keyword>